<organism evidence="1">
    <name type="scientific">marine sediment metagenome</name>
    <dbReference type="NCBI Taxonomy" id="412755"/>
    <lineage>
        <taxon>unclassified sequences</taxon>
        <taxon>metagenomes</taxon>
        <taxon>ecological metagenomes</taxon>
    </lineage>
</organism>
<gene>
    <name evidence="1" type="ORF">S06H3_62128</name>
</gene>
<evidence type="ECO:0000313" key="1">
    <source>
        <dbReference type="EMBL" id="GAI46868.1"/>
    </source>
</evidence>
<reference evidence="1" key="1">
    <citation type="journal article" date="2014" name="Front. Microbiol.">
        <title>High frequency of phylogenetically diverse reductive dehalogenase-homologous genes in deep subseafloor sedimentary metagenomes.</title>
        <authorList>
            <person name="Kawai M."/>
            <person name="Futagami T."/>
            <person name="Toyoda A."/>
            <person name="Takaki Y."/>
            <person name="Nishi S."/>
            <person name="Hori S."/>
            <person name="Arai W."/>
            <person name="Tsubouchi T."/>
            <person name="Morono Y."/>
            <person name="Uchiyama I."/>
            <person name="Ito T."/>
            <person name="Fujiyama A."/>
            <person name="Inagaki F."/>
            <person name="Takami H."/>
        </authorList>
    </citation>
    <scope>NUCLEOTIDE SEQUENCE</scope>
    <source>
        <strain evidence="1">Expedition CK06-06</strain>
    </source>
</reference>
<proteinExistence type="predicted"/>
<name>X1NTC5_9ZZZZ</name>
<comment type="caution">
    <text evidence="1">The sequence shown here is derived from an EMBL/GenBank/DDBJ whole genome shotgun (WGS) entry which is preliminary data.</text>
</comment>
<accession>X1NTC5</accession>
<dbReference type="EMBL" id="BARV01040882">
    <property type="protein sequence ID" value="GAI46868.1"/>
    <property type="molecule type" value="Genomic_DNA"/>
</dbReference>
<dbReference type="Gene3D" id="1.10.150.20">
    <property type="entry name" value="5' to 3' exonuclease, C-terminal subdomain"/>
    <property type="match status" value="1"/>
</dbReference>
<sequence>MGEHVERSGAGYFGIKENLAHFVSKGAMDMDGLGHKLILRIFSSYLLLKIQR</sequence>
<dbReference type="AlphaFoldDB" id="X1NTC5"/>
<protein>
    <submittedName>
        <fullName evidence="1">Uncharacterized protein</fullName>
    </submittedName>
</protein>